<dbReference type="InterPro" id="IPR036821">
    <property type="entry name" value="Peptide_deformylase_sf"/>
</dbReference>
<dbReference type="Proteomes" id="UP000194474">
    <property type="component" value="Unassembled WGS sequence"/>
</dbReference>
<proteinExistence type="inferred from homology"/>
<comment type="caution">
    <text evidence="2">Lacks conserved residue(s) required for the propagation of feature annotation.</text>
</comment>
<dbReference type="OrthoDB" id="9804313at2"/>
<evidence type="ECO:0000313" key="3">
    <source>
        <dbReference type="EMBL" id="SMQ63992.1"/>
    </source>
</evidence>
<comment type="similarity">
    <text evidence="1 2">Belongs to the polypeptide deformylase family.</text>
</comment>
<name>A0A1Y6EU06_9HYPH</name>
<dbReference type="InterPro" id="IPR023635">
    <property type="entry name" value="Peptide_deformylase"/>
</dbReference>
<dbReference type="SUPFAM" id="SSF56420">
    <property type="entry name" value="Peptide deformylase"/>
    <property type="match status" value="1"/>
</dbReference>
<feature type="active site" evidence="2">
    <location>
        <position position="144"/>
    </location>
</feature>
<evidence type="ECO:0000256" key="1">
    <source>
        <dbReference type="ARBA" id="ARBA00010759"/>
    </source>
</evidence>
<accession>A0A1Y6EU06</accession>
<dbReference type="Gene3D" id="3.90.45.10">
    <property type="entry name" value="Peptide deformylase"/>
    <property type="match status" value="1"/>
</dbReference>
<protein>
    <recommendedName>
        <fullName evidence="2">Peptide deformylase-like</fullName>
    </recommendedName>
    <alternativeName>
        <fullName evidence="2">Polypeptide deformylase-like</fullName>
    </alternativeName>
</protein>
<evidence type="ECO:0000313" key="4">
    <source>
        <dbReference type="Proteomes" id="UP000194474"/>
    </source>
</evidence>
<keyword evidence="4" id="KW-1185">Reference proteome</keyword>
<dbReference type="GO" id="GO:0042586">
    <property type="term" value="F:peptide deformylase activity"/>
    <property type="evidence" value="ECO:0007669"/>
    <property type="project" value="InterPro"/>
</dbReference>
<gene>
    <name evidence="3" type="ORF">SAMN06295905_0899</name>
</gene>
<reference evidence="4" key="1">
    <citation type="submission" date="2017-04" db="EMBL/GenBank/DDBJ databases">
        <authorList>
            <person name="Varghese N."/>
            <person name="Submissions S."/>
        </authorList>
    </citation>
    <scope>NUCLEOTIDE SEQUENCE [LARGE SCALE GENOMIC DNA]</scope>
</reference>
<dbReference type="HAMAP" id="MF_00163">
    <property type="entry name" value="Pep_deformylase"/>
    <property type="match status" value="1"/>
</dbReference>
<organism evidence="3 4">
    <name type="scientific">Devosia lucknowensis</name>
    <dbReference type="NCBI Taxonomy" id="1096929"/>
    <lineage>
        <taxon>Bacteria</taxon>
        <taxon>Pseudomonadati</taxon>
        <taxon>Pseudomonadota</taxon>
        <taxon>Alphaproteobacteria</taxon>
        <taxon>Hyphomicrobiales</taxon>
        <taxon>Devosiaceae</taxon>
        <taxon>Devosia</taxon>
    </lineage>
</organism>
<dbReference type="PANTHER" id="PTHR10458:SF22">
    <property type="entry name" value="PEPTIDE DEFORMYLASE"/>
    <property type="match status" value="1"/>
</dbReference>
<dbReference type="AlphaFoldDB" id="A0A1Y6EU06"/>
<dbReference type="PRINTS" id="PR01576">
    <property type="entry name" value="PDEFORMYLASE"/>
</dbReference>
<evidence type="ECO:0000256" key="2">
    <source>
        <dbReference type="HAMAP-Rule" id="MF_00163"/>
    </source>
</evidence>
<dbReference type="PIRSF" id="PIRSF004749">
    <property type="entry name" value="Pep_def"/>
    <property type="match status" value="1"/>
</dbReference>
<dbReference type="EMBL" id="FXWK01000001">
    <property type="protein sequence ID" value="SMQ63992.1"/>
    <property type="molecule type" value="Genomic_DNA"/>
</dbReference>
<dbReference type="RefSeq" id="WP_086469300.1">
    <property type="nucleotide sequence ID" value="NZ_FXWK01000001.1"/>
</dbReference>
<dbReference type="PANTHER" id="PTHR10458">
    <property type="entry name" value="PEPTIDE DEFORMYLASE"/>
    <property type="match status" value="1"/>
</dbReference>
<sequence>MNKENAAMADASPRFISWPDERLQRAAVMRPPDDRMRSVGMALLDAAQAVQAYGLAAHHLGHVEPVAVVSIADPSARDYRILYNPCVIELGDAMEAGKEGSVSMPGIEVDVVRSERAIIACQDDTGAAVRMDLDGFPARVAQHEIDQVNGVFFLARLSRLKRDAAIKRFSKLGKRMG</sequence>
<dbReference type="Pfam" id="PF01327">
    <property type="entry name" value="Pep_deformylase"/>
    <property type="match status" value="1"/>
</dbReference>